<sequence length="139" mass="15248">MDGCEPAVTNCILSKREQRLLCACASRKLMSILETLEERSDTRKSAGSANASAESQMKVHTHGAECHRKRWGARRTVERASGIDYRSADAPQRAKRVEESLVIGDSHGAEHGAPTGERGNEEWRLSMEFHAAATVRADG</sequence>
<keyword evidence="3" id="KW-1185">Reference proteome</keyword>
<proteinExistence type="predicted"/>
<reference evidence="2 3" key="1">
    <citation type="submission" date="2018-11" db="EMBL/GenBank/DDBJ databases">
        <authorList>
            <consortium name="Pathogen Informatics"/>
        </authorList>
    </citation>
    <scope>NUCLEOTIDE SEQUENCE [LARGE SCALE GENOMIC DNA]</scope>
</reference>
<feature type="compositionally biased region" description="Polar residues" evidence="1">
    <location>
        <begin position="45"/>
        <end position="55"/>
    </location>
</feature>
<evidence type="ECO:0000313" key="3">
    <source>
        <dbReference type="Proteomes" id="UP000050761"/>
    </source>
</evidence>
<name>A0A183FU53_HELPZ</name>
<evidence type="ECO:0000256" key="1">
    <source>
        <dbReference type="SAM" id="MobiDB-lite"/>
    </source>
</evidence>
<accession>A0A3P8CZK6</accession>
<dbReference type="AlphaFoldDB" id="A0A183FU53"/>
<feature type="region of interest" description="Disordered" evidence="1">
    <location>
        <begin position="37"/>
        <end position="73"/>
    </location>
</feature>
<dbReference type="EMBL" id="UZAH01027194">
    <property type="protein sequence ID" value="VDO89472.1"/>
    <property type="molecule type" value="Genomic_DNA"/>
</dbReference>
<reference evidence="4" key="2">
    <citation type="submission" date="2019-09" db="UniProtKB">
        <authorList>
            <consortium name="WormBaseParasite"/>
        </authorList>
    </citation>
    <scope>IDENTIFICATION</scope>
</reference>
<protein>
    <submittedName>
        <fullName evidence="2 4">Uncharacterized protein</fullName>
    </submittedName>
</protein>
<evidence type="ECO:0000313" key="2">
    <source>
        <dbReference type="EMBL" id="VDO89472.1"/>
    </source>
</evidence>
<dbReference type="WBParaSite" id="HPBE_0001168501-mRNA-1">
    <property type="protein sequence ID" value="HPBE_0001168501-mRNA-1"/>
    <property type="gene ID" value="HPBE_0001168501"/>
</dbReference>
<organism evidence="3 4">
    <name type="scientific">Heligmosomoides polygyrus</name>
    <name type="common">Parasitic roundworm</name>
    <dbReference type="NCBI Taxonomy" id="6339"/>
    <lineage>
        <taxon>Eukaryota</taxon>
        <taxon>Metazoa</taxon>
        <taxon>Ecdysozoa</taxon>
        <taxon>Nematoda</taxon>
        <taxon>Chromadorea</taxon>
        <taxon>Rhabditida</taxon>
        <taxon>Rhabditina</taxon>
        <taxon>Rhabditomorpha</taxon>
        <taxon>Strongyloidea</taxon>
        <taxon>Heligmosomidae</taxon>
        <taxon>Heligmosomoides</taxon>
    </lineage>
</organism>
<evidence type="ECO:0000313" key="4">
    <source>
        <dbReference type="WBParaSite" id="HPBE_0001168501-mRNA-1"/>
    </source>
</evidence>
<accession>A0A183FU53</accession>
<dbReference type="Proteomes" id="UP000050761">
    <property type="component" value="Unassembled WGS sequence"/>
</dbReference>
<gene>
    <name evidence="2" type="ORF">HPBE_LOCUS11683</name>
</gene>